<sequence>MEPWNKIMTNSIYGERKLSVAFTAGGQRQYRFDATAVSRILNTRCVYLFMKFFPKITTSRQGEKKSNRKKGRNDCADKVCNLAQRQLFPLRKDIASTARLTRLIRNLITILC</sequence>
<gene>
    <name evidence="1" type="ORF">CDAR_271261</name>
</gene>
<keyword evidence="2" id="KW-1185">Reference proteome</keyword>
<proteinExistence type="predicted"/>
<protein>
    <submittedName>
        <fullName evidence="1">Uncharacterized protein</fullName>
    </submittedName>
</protein>
<evidence type="ECO:0000313" key="2">
    <source>
        <dbReference type="Proteomes" id="UP001054837"/>
    </source>
</evidence>
<organism evidence="1 2">
    <name type="scientific">Caerostris darwini</name>
    <dbReference type="NCBI Taxonomy" id="1538125"/>
    <lineage>
        <taxon>Eukaryota</taxon>
        <taxon>Metazoa</taxon>
        <taxon>Ecdysozoa</taxon>
        <taxon>Arthropoda</taxon>
        <taxon>Chelicerata</taxon>
        <taxon>Arachnida</taxon>
        <taxon>Araneae</taxon>
        <taxon>Araneomorphae</taxon>
        <taxon>Entelegynae</taxon>
        <taxon>Araneoidea</taxon>
        <taxon>Araneidae</taxon>
        <taxon>Caerostris</taxon>
    </lineage>
</organism>
<evidence type="ECO:0000313" key="1">
    <source>
        <dbReference type="EMBL" id="GIY43661.1"/>
    </source>
</evidence>
<accession>A0AAV4TE52</accession>
<name>A0AAV4TE52_9ARAC</name>
<comment type="caution">
    <text evidence="1">The sequence shown here is derived from an EMBL/GenBank/DDBJ whole genome shotgun (WGS) entry which is preliminary data.</text>
</comment>
<dbReference type="EMBL" id="BPLQ01009371">
    <property type="protein sequence ID" value="GIY43661.1"/>
    <property type="molecule type" value="Genomic_DNA"/>
</dbReference>
<dbReference type="AlphaFoldDB" id="A0AAV4TE52"/>
<reference evidence="1 2" key="1">
    <citation type="submission" date="2021-06" db="EMBL/GenBank/DDBJ databases">
        <title>Caerostris darwini draft genome.</title>
        <authorList>
            <person name="Kono N."/>
            <person name="Arakawa K."/>
        </authorList>
    </citation>
    <scope>NUCLEOTIDE SEQUENCE [LARGE SCALE GENOMIC DNA]</scope>
</reference>
<dbReference type="Proteomes" id="UP001054837">
    <property type="component" value="Unassembled WGS sequence"/>
</dbReference>